<dbReference type="Gene3D" id="2.60.260.20">
    <property type="entry name" value="Urease metallochaperone UreE, N-terminal domain"/>
    <property type="match status" value="2"/>
</dbReference>
<proteinExistence type="predicted"/>
<dbReference type="FunFam" id="2.60.260.20:FF:000013">
    <property type="entry name" value="DnaJ subfamily B member 11"/>
    <property type="match status" value="1"/>
</dbReference>
<dbReference type="SMART" id="SM00271">
    <property type="entry name" value="DnaJ"/>
    <property type="match status" value="1"/>
</dbReference>
<evidence type="ECO:0000313" key="5">
    <source>
        <dbReference type="Proteomes" id="UP000320055"/>
    </source>
</evidence>
<evidence type="ECO:0000256" key="2">
    <source>
        <dbReference type="SAM" id="MobiDB-lite"/>
    </source>
</evidence>
<dbReference type="SUPFAM" id="SSF49493">
    <property type="entry name" value="HSP40/DnaJ peptide-binding domain"/>
    <property type="match status" value="2"/>
</dbReference>
<name>A0A563VQF8_9CYAN</name>
<dbReference type="PANTHER" id="PTHR43096">
    <property type="entry name" value="DNAJ HOMOLOG 1, MITOCHONDRIAL-RELATED"/>
    <property type="match status" value="1"/>
</dbReference>
<dbReference type="GO" id="GO:0005737">
    <property type="term" value="C:cytoplasm"/>
    <property type="evidence" value="ECO:0007669"/>
    <property type="project" value="TreeGrafter"/>
</dbReference>
<dbReference type="EMBL" id="CAACVJ010000124">
    <property type="protein sequence ID" value="VEP13641.1"/>
    <property type="molecule type" value="Genomic_DNA"/>
</dbReference>
<accession>A0A563VQF8</accession>
<dbReference type="CDD" id="cd06257">
    <property type="entry name" value="DnaJ"/>
    <property type="match status" value="1"/>
</dbReference>
<dbReference type="OrthoDB" id="9779889at2"/>
<dbReference type="PROSITE" id="PS50076">
    <property type="entry name" value="DNAJ_2"/>
    <property type="match status" value="1"/>
</dbReference>
<gene>
    <name evidence="4" type="primary">dnaJ</name>
    <name evidence="4" type="ORF">H1P_210022</name>
</gene>
<protein>
    <submittedName>
        <fullName evidence="4">Chaperone protein DnaJ 2</fullName>
    </submittedName>
</protein>
<dbReference type="CDD" id="cd10747">
    <property type="entry name" value="DnaJ_C"/>
    <property type="match status" value="1"/>
</dbReference>
<dbReference type="InterPro" id="IPR001623">
    <property type="entry name" value="DnaJ_domain"/>
</dbReference>
<dbReference type="SUPFAM" id="SSF46565">
    <property type="entry name" value="Chaperone J-domain"/>
    <property type="match status" value="1"/>
</dbReference>
<dbReference type="Proteomes" id="UP000320055">
    <property type="component" value="Unassembled WGS sequence"/>
</dbReference>
<evidence type="ECO:0000313" key="4">
    <source>
        <dbReference type="EMBL" id="VEP13641.1"/>
    </source>
</evidence>
<organism evidence="4 5">
    <name type="scientific">Hyella patelloides LEGE 07179</name>
    <dbReference type="NCBI Taxonomy" id="945734"/>
    <lineage>
        <taxon>Bacteria</taxon>
        <taxon>Bacillati</taxon>
        <taxon>Cyanobacteriota</taxon>
        <taxon>Cyanophyceae</taxon>
        <taxon>Pleurocapsales</taxon>
        <taxon>Hyellaceae</taxon>
        <taxon>Hyella</taxon>
    </lineage>
</organism>
<keyword evidence="5" id="KW-1185">Reference proteome</keyword>
<dbReference type="AlphaFoldDB" id="A0A563VQF8"/>
<dbReference type="GO" id="GO:0051082">
    <property type="term" value="F:unfolded protein binding"/>
    <property type="evidence" value="ECO:0007669"/>
    <property type="project" value="InterPro"/>
</dbReference>
<evidence type="ECO:0000256" key="1">
    <source>
        <dbReference type="ARBA" id="ARBA00023186"/>
    </source>
</evidence>
<feature type="domain" description="J" evidence="3">
    <location>
        <begin position="6"/>
        <end position="71"/>
    </location>
</feature>
<dbReference type="GO" id="GO:0042026">
    <property type="term" value="P:protein refolding"/>
    <property type="evidence" value="ECO:0007669"/>
    <property type="project" value="TreeGrafter"/>
</dbReference>
<dbReference type="Pfam" id="PF01556">
    <property type="entry name" value="DnaJ_C"/>
    <property type="match status" value="1"/>
</dbReference>
<keyword evidence="1" id="KW-0143">Chaperone</keyword>
<feature type="region of interest" description="Disordered" evidence="2">
    <location>
        <begin position="66"/>
        <end position="134"/>
    </location>
</feature>
<sequence length="306" mass="35100">MQNLRNYYEILGVTKKSSSQDIKRAYRSLARKYHPDQNPGNKMAEEKFKDINEAYEVLSDATKRSQYDQFSQAWGKKSSKTKTSRYNPFDNFVRNDHPPRNRTPTAERPRSTRVDSTDYRPGTTKRQRVVSRPPRRDIEAKLTLPLSKAYRGGRERIRLEDGRSLEVDMPPAMFNGQKIRLKGQGLDGGDLYLKITVARHPFFEIQGTDVFCKVPISPIEAVLGGAIEVPTIDGLVKMNLPPGIRSGQRLRLANKGYPDKIGVRGDQLVEIQIVTPKQISDQEKEFYHKLRLIETFKPRQNIIQSL</sequence>
<feature type="compositionally biased region" description="Basic and acidic residues" evidence="2">
    <location>
        <begin position="93"/>
        <end position="118"/>
    </location>
</feature>
<dbReference type="Pfam" id="PF00226">
    <property type="entry name" value="DnaJ"/>
    <property type="match status" value="1"/>
</dbReference>
<reference evidence="4 5" key="1">
    <citation type="submission" date="2019-01" db="EMBL/GenBank/DDBJ databases">
        <authorList>
            <person name="Brito A."/>
        </authorList>
    </citation>
    <scope>NUCLEOTIDE SEQUENCE [LARGE SCALE GENOMIC DNA]</scope>
    <source>
        <strain evidence="4">1</strain>
    </source>
</reference>
<dbReference type="RefSeq" id="WP_144864589.1">
    <property type="nucleotide sequence ID" value="NZ_LR213782.1"/>
</dbReference>
<dbReference type="PANTHER" id="PTHR43096:SF52">
    <property type="entry name" value="DNAJ HOMOLOG 1, MITOCHONDRIAL-RELATED"/>
    <property type="match status" value="1"/>
</dbReference>
<dbReference type="InterPro" id="IPR002939">
    <property type="entry name" value="DnaJ_C"/>
</dbReference>
<dbReference type="PROSITE" id="PS00636">
    <property type="entry name" value="DNAJ_1"/>
    <property type="match status" value="1"/>
</dbReference>
<dbReference type="InterPro" id="IPR036869">
    <property type="entry name" value="J_dom_sf"/>
</dbReference>
<dbReference type="InterPro" id="IPR018253">
    <property type="entry name" value="DnaJ_domain_CS"/>
</dbReference>
<dbReference type="InterPro" id="IPR008971">
    <property type="entry name" value="HSP40/DnaJ_pept-bd"/>
</dbReference>
<dbReference type="PRINTS" id="PR00625">
    <property type="entry name" value="JDOMAIN"/>
</dbReference>
<dbReference type="Gene3D" id="1.10.287.110">
    <property type="entry name" value="DnaJ domain"/>
    <property type="match status" value="1"/>
</dbReference>
<evidence type="ECO:0000259" key="3">
    <source>
        <dbReference type="PROSITE" id="PS50076"/>
    </source>
</evidence>